<sequence length="125" mass="14684">MSMFMLEMVLILKHHLLFQNRTKTKKTHQTINHKNDQVIGYHSDHCTTNNGKIVQRNNIKAVYVSWFSLWYESQAENLRNQAFNLDQANFGIQSLKDTQQTVIAMKDGLKQMKKEFGKINIDQIE</sequence>
<dbReference type="KEGG" id="dci:113468588"/>
<comment type="similarity">
    <text evidence="1">Belongs to the SNF7 family.</text>
</comment>
<evidence type="ECO:0000256" key="1">
    <source>
        <dbReference type="ARBA" id="ARBA00006190"/>
    </source>
</evidence>
<name>A0A3Q0J382_DIACI</name>
<dbReference type="GO" id="GO:0007034">
    <property type="term" value="P:vacuolar transport"/>
    <property type="evidence" value="ECO:0007669"/>
    <property type="project" value="InterPro"/>
</dbReference>
<dbReference type="AlphaFoldDB" id="A0A3Q0J382"/>
<feature type="non-terminal residue" evidence="3">
    <location>
        <position position="125"/>
    </location>
</feature>
<dbReference type="PaxDb" id="121845-A0A3Q0J382"/>
<dbReference type="Pfam" id="PF03357">
    <property type="entry name" value="Snf7"/>
    <property type="match status" value="1"/>
</dbReference>
<dbReference type="Gene3D" id="6.10.140.1230">
    <property type="match status" value="1"/>
</dbReference>
<gene>
    <name evidence="3" type="primary">LOC113468588</name>
</gene>
<dbReference type="STRING" id="121845.A0A3Q0J382"/>
<dbReference type="GeneID" id="113468588"/>
<evidence type="ECO:0000313" key="2">
    <source>
        <dbReference type="Proteomes" id="UP000079169"/>
    </source>
</evidence>
<dbReference type="InterPro" id="IPR005024">
    <property type="entry name" value="Snf7_fam"/>
</dbReference>
<protein>
    <submittedName>
        <fullName evidence="3">Charged multivesicular body protein 5</fullName>
    </submittedName>
</protein>
<proteinExistence type="inferred from homology"/>
<dbReference type="Proteomes" id="UP000079169">
    <property type="component" value="Unplaced"/>
</dbReference>
<dbReference type="RefSeq" id="XP_026681413.1">
    <property type="nucleotide sequence ID" value="XM_026825612.1"/>
</dbReference>
<organism evidence="2 3">
    <name type="scientific">Diaphorina citri</name>
    <name type="common">Asian citrus psyllid</name>
    <dbReference type="NCBI Taxonomy" id="121845"/>
    <lineage>
        <taxon>Eukaryota</taxon>
        <taxon>Metazoa</taxon>
        <taxon>Ecdysozoa</taxon>
        <taxon>Arthropoda</taxon>
        <taxon>Hexapoda</taxon>
        <taxon>Insecta</taxon>
        <taxon>Pterygota</taxon>
        <taxon>Neoptera</taxon>
        <taxon>Paraneoptera</taxon>
        <taxon>Hemiptera</taxon>
        <taxon>Sternorrhyncha</taxon>
        <taxon>Psylloidea</taxon>
        <taxon>Psyllidae</taxon>
        <taxon>Diaphorininae</taxon>
        <taxon>Diaphorina</taxon>
    </lineage>
</organism>
<accession>A0A3Q0J382</accession>
<keyword evidence="2" id="KW-1185">Reference proteome</keyword>
<dbReference type="CTD" id="39964"/>
<reference evidence="3" key="1">
    <citation type="submission" date="2025-08" db="UniProtKB">
        <authorList>
            <consortium name="RefSeq"/>
        </authorList>
    </citation>
    <scope>IDENTIFICATION</scope>
</reference>
<evidence type="ECO:0000313" key="3">
    <source>
        <dbReference type="RefSeq" id="XP_026681413.1"/>
    </source>
</evidence>